<gene>
    <name evidence="1" type="ORF">GUK36_43910</name>
</gene>
<protein>
    <submittedName>
        <fullName evidence="1">MarR family transcriptional regulator</fullName>
    </submittedName>
</protein>
<dbReference type="EMBL" id="WXXP01001280">
    <property type="protein sequence ID" value="NEK56171.1"/>
    <property type="molecule type" value="Genomic_DNA"/>
</dbReference>
<organism evidence="1 2">
    <name type="scientific">Rhizobium leguminosarum</name>
    <dbReference type="NCBI Taxonomy" id="384"/>
    <lineage>
        <taxon>Bacteria</taxon>
        <taxon>Pseudomonadati</taxon>
        <taxon>Pseudomonadota</taxon>
        <taxon>Alphaproteobacteria</taxon>
        <taxon>Hyphomicrobiales</taxon>
        <taxon>Rhizobiaceae</taxon>
        <taxon>Rhizobium/Agrobacterium group</taxon>
        <taxon>Rhizobium</taxon>
    </lineage>
</organism>
<sequence length="43" mass="4545">GEIDTIMTAIGQAAGCTLKEMAEMRDMLHRLRGNLGRPGTGDG</sequence>
<evidence type="ECO:0000313" key="1">
    <source>
        <dbReference type="EMBL" id="NEK56171.1"/>
    </source>
</evidence>
<proteinExistence type="predicted"/>
<reference evidence="1 2" key="1">
    <citation type="submission" date="2020-01" db="EMBL/GenBank/DDBJ databases">
        <title>Rhizobium genotypes associated with high levels of biological nitrogen fixation by grain legumes in a temperate-maritime cropping system.</title>
        <authorList>
            <person name="Maluk M."/>
            <person name="Francesc Ferrando Molina F."/>
            <person name="Lopez Del Egido L."/>
            <person name="Lafos M."/>
            <person name="Langarica-Fuentes A."/>
            <person name="Gebre Yohannes G."/>
            <person name="Young M.W."/>
            <person name="Martin P."/>
            <person name="Gantlett R."/>
            <person name="Kenicer G."/>
            <person name="Hawes C."/>
            <person name="Begg G.S."/>
            <person name="Quilliam R.S."/>
            <person name="Squire G.R."/>
            <person name="Poole P.S."/>
            <person name="Young P.W."/>
            <person name="Iannetta P.M."/>
            <person name="James E.K."/>
        </authorList>
    </citation>
    <scope>NUCLEOTIDE SEQUENCE [LARGE SCALE GENOMIC DNA]</scope>
    <source>
        <strain evidence="1 2">JHI944</strain>
    </source>
</reference>
<feature type="non-terminal residue" evidence="1">
    <location>
        <position position="1"/>
    </location>
</feature>
<comment type="caution">
    <text evidence="1">The sequence shown here is derived from an EMBL/GenBank/DDBJ whole genome shotgun (WGS) entry which is preliminary data.</text>
</comment>
<evidence type="ECO:0000313" key="2">
    <source>
        <dbReference type="Proteomes" id="UP000471409"/>
    </source>
</evidence>
<name>A0A6P0DX11_RHILE</name>
<dbReference type="AlphaFoldDB" id="A0A6P0DX11"/>
<dbReference type="Proteomes" id="UP000471409">
    <property type="component" value="Unassembled WGS sequence"/>
</dbReference>
<accession>A0A6P0DX11</accession>